<accession>Q9BT54</accession>
<dbReference type="OrthoDB" id="5595751at2759"/>
<evidence type="ECO:0000313" key="1">
    <source>
        <dbReference type="EMBL" id="AAH04338.1"/>
    </source>
</evidence>
<gene>
    <name evidence="1" type="primary">UROS</name>
</gene>
<proteinExistence type="evidence at transcript level"/>
<feature type="non-terminal residue" evidence="1">
    <location>
        <position position="1"/>
    </location>
</feature>
<reference evidence="1" key="1">
    <citation type="journal article" date="2004" name="Genome Res.">
        <title>The status, quality, and expansion of the NIH full-length cDNA project: the Mammalian Gene Collection (MGC).</title>
        <authorList>
            <consortium name="The MGC Project Team"/>
            <person name="Gerhard D.S."/>
            <person name="Wagner L."/>
            <person name="Feingold E.A."/>
            <person name="Shenmen C.M."/>
            <person name="Grouse L.H."/>
            <person name="Schuler G."/>
            <person name="Klein S.L."/>
            <person name="Old S."/>
            <person name="Rasooly R."/>
            <person name="Good P."/>
            <person name="Guyer M."/>
            <person name="Peck A.M."/>
            <person name="Derge J.G."/>
            <person name="Lipman D."/>
            <person name="Collins F.S."/>
            <person name="Jang W."/>
            <person name="Sherry S."/>
            <person name="Feolo M."/>
            <person name="Misquitta L."/>
            <person name="Lee E."/>
            <person name="Rotmistrovsky K."/>
            <person name="Greenhut S.F."/>
            <person name="Schaefer C.F."/>
            <person name="Buetow K."/>
            <person name="Bonner T.I."/>
            <person name="Haussler D."/>
            <person name="Kent J."/>
            <person name="Kiekhaus M."/>
            <person name="Furey T."/>
            <person name="Brent M."/>
            <person name="Prange C."/>
            <person name="Schreiber K."/>
            <person name="Shapiro N."/>
            <person name="Bhat N.K."/>
            <person name="Hopkins R.F."/>
            <person name="Hsie F."/>
            <person name="Driscoll T."/>
            <person name="Soares M.B."/>
            <person name="Casavant T.L."/>
            <person name="Scheetz T.E."/>
            <person name="Brown-stein M.J."/>
            <person name="Usdin T.B."/>
            <person name="Toshiyuki S."/>
            <person name="Carninci P."/>
            <person name="Piao Y."/>
            <person name="Dudekula D.B."/>
            <person name="Ko M.S."/>
            <person name="Kawakami K."/>
            <person name="Suzuki Y."/>
            <person name="Sugano S."/>
            <person name="Gruber C.E."/>
            <person name="Smith M.R."/>
            <person name="Simmons B."/>
            <person name="Moore T."/>
            <person name="Waterman R."/>
            <person name="Johnson S.L."/>
            <person name="Ruan Y."/>
            <person name="Wei C.L."/>
            <person name="Mathavan S."/>
            <person name="Gunaratne P.H."/>
            <person name="Wu J."/>
            <person name="Garcia A.M."/>
            <person name="Hulyk S.W."/>
            <person name="Fuh E."/>
            <person name="Yuan Y."/>
            <person name="Sneed A."/>
            <person name="Kowis C."/>
            <person name="Hodgson A."/>
            <person name="Muzny D.M."/>
            <person name="McPherson J."/>
            <person name="Gibbs R.A."/>
            <person name="Fahey J."/>
            <person name="Helton E."/>
            <person name="Ketteman M."/>
            <person name="Madan A."/>
            <person name="Rodrigues S."/>
            <person name="Sanchez A."/>
            <person name="Whiting M."/>
            <person name="Madari A."/>
            <person name="Young A.C."/>
            <person name="Wetherby K.D."/>
            <person name="Granite S.J."/>
            <person name="Kwong P.N."/>
            <person name="Brinkley C.P."/>
            <person name="Pearson R.L."/>
            <person name="Bouffard G.G."/>
            <person name="Blakesly R.W."/>
            <person name="Green E.D."/>
            <person name="Dickson M.C."/>
            <person name="Rodriguez A.C."/>
            <person name="Grimwood J."/>
            <person name="Schmutz J."/>
            <person name="Myers R.M."/>
            <person name="Butterfield Y.S."/>
            <person name="Griffith M."/>
            <person name="Griffith O.L."/>
            <person name="Krzywinski M.I."/>
            <person name="Liao N."/>
            <person name="Morin R."/>
            <person name="Morrin R."/>
            <person name="Palmquist D."/>
            <person name="Petrescu A.S."/>
            <person name="Skalska U."/>
            <person name="Smailus D.E."/>
            <person name="Stott J.M."/>
            <person name="Schnerch A."/>
            <person name="Schein J.E."/>
            <person name="Jones S.J."/>
            <person name="Holt R.A."/>
            <person name="Baross A."/>
            <person name="Marra M.A."/>
            <person name="Clifton S."/>
            <person name="Makowski K.A."/>
            <person name="Bosak S."/>
            <person name="Malek J."/>
        </authorList>
    </citation>
    <scope>NUCLEOTIDE SEQUENCE [LARGE SCALE MRNA]</scope>
    <source>
        <tissue evidence="1">Uterus</tissue>
    </source>
</reference>
<organism evidence="1">
    <name type="scientific">Homo sapiens</name>
    <name type="common">Human</name>
    <dbReference type="NCBI Taxonomy" id="9606"/>
    <lineage>
        <taxon>Eukaryota</taxon>
        <taxon>Metazoa</taxon>
        <taxon>Chordata</taxon>
        <taxon>Craniata</taxon>
        <taxon>Vertebrata</taxon>
        <taxon>Euteleostomi</taxon>
        <taxon>Mammalia</taxon>
        <taxon>Eutheria</taxon>
        <taxon>Euarchontoglires</taxon>
        <taxon>Primates</taxon>
        <taxon>Haplorrhini</taxon>
        <taxon>Catarrhini</taxon>
        <taxon>Hominidae</taxon>
        <taxon>Homo</taxon>
    </lineage>
</organism>
<sequence>EKPVEMQKSLQNIFVPVKKSKESFEVKKVGLDVPLC</sequence>
<name>Q9BT54_HUMAN</name>
<dbReference type="EMBL" id="BC004338">
    <property type="protein sequence ID" value="AAH04338.1"/>
    <property type="molecule type" value="mRNA"/>
</dbReference>
<protein>
    <submittedName>
        <fullName evidence="1">UROS protein</fullName>
    </submittedName>
</protein>
<dbReference type="AlphaFoldDB" id="Q9BT54"/>